<dbReference type="OrthoDB" id="7476629at2759"/>
<name>A0A6G0YHL8_APHCR</name>
<dbReference type="AlphaFoldDB" id="A0A6G0YHL8"/>
<comment type="caution">
    <text evidence="1">The sequence shown here is derived from an EMBL/GenBank/DDBJ whole genome shotgun (WGS) entry which is preliminary data.</text>
</comment>
<sequence>MKRFLTTSLSVKKTKTSAINDEALIFEESVDEPNVIMHVDQTNNAQNNVSAASPAIEKLSKHYLFDGNYYKITSSVDNKLIAECQLCNKTINGQLNSTGNFLIDFKPYEIKKHSSILSKLLARKNEKKKINNASLDCKDVQSSSPSFSGSQQLNLLQYSQPRQISKQTINNLVFDYIVQEMRPL</sequence>
<gene>
    <name evidence="1" type="ORF">FWK35_00016632</name>
</gene>
<feature type="non-terminal residue" evidence="1">
    <location>
        <position position="184"/>
    </location>
</feature>
<proteinExistence type="predicted"/>
<evidence type="ECO:0000313" key="2">
    <source>
        <dbReference type="Proteomes" id="UP000478052"/>
    </source>
</evidence>
<reference evidence="1 2" key="1">
    <citation type="submission" date="2019-08" db="EMBL/GenBank/DDBJ databases">
        <title>Whole genome of Aphis craccivora.</title>
        <authorList>
            <person name="Voronova N.V."/>
            <person name="Shulinski R.S."/>
            <person name="Bandarenka Y.V."/>
            <person name="Zhorov D.G."/>
            <person name="Warner D."/>
        </authorList>
    </citation>
    <scope>NUCLEOTIDE SEQUENCE [LARGE SCALE GENOMIC DNA]</scope>
    <source>
        <strain evidence="1">180601</strain>
        <tissue evidence="1">Whole Body</tissue>
    </source>
</reference>
<organism evidence="1 2">
    <name type="scientific">Aphis craccivora</name>
    <name type="common">Cowpea aphid</name>
    <dbReference type="NCBI Taxonomy" id="307492"/>
    <lineage>
        <taxon>Eukaryota</taxon>
        <taxon>Metazoa</taxon>
        <taxon>Ecdysozoa</taxon>
        <taxon>Arthropoda</taxon>
        <taxon>Hexapoda</taxon>
        <taxon>Insecta</taxon>
        <taxon>Pterygota</taxon>
        <taxon>Neoptera</taxon>
        <taxon>Paraneoptera</taxon>
        <taxon>Hemiptera</taxon>
        <taxon>Sternorrhyncha</taxon>
        <taxon>Aphidomorpha</taxon>
        <taxon>Aphidoidea</taxon>
        <taxon>Aphididae</taxon>
        <taxon>Aphidini</taxon>
        <taxon>Aphis</taxon>
        <taxon>Aphis</taxon>
    </lineage>
</organism>
<dbReference type="EMBL" id="VUJU01003995">
    <property type="protein sequence ID" value="KAF0755870.1"/>
    <property type="molecule type" value="Genomic_DNA"/>
</dbReference>
<protein>
    <recommendedName>
        <fullName evidence="3">Protein stand still-like</fullName>
    </recommendedName>
</protein>
<accession>A0A6G0YHL8</accession>
<dbReference type="Proteomes" id="UP000478052">
    <property type="component" value="Unassembled WGS sequence"/>
</dbReference>
<keyword evidence="2" id="KW-1185">Reference proteome</keyword>
<evidence type="ECO:0000313" key="1">
    <source>
        <dbReference type="EMBL" id="KAF0755870.1"/>
    </source>
</evidence>
<evidence type="ECO:0008006" key="3">
    <source>
        <dbReference type="Google" id="ProtNLM"/>
    </source>
</evidence>